<organism evidence="3 4">
    <name type="scientific">Haloarcula mannanilytica</name>
    <dbReference type="NCBI Taxonomy" id="2509225"/>
    <lineage>
        <taxon>Archaea</taxon>
        <taxon>Methanobacteriati</taxon>
        <taxon>Methanobacteriota</taxon>
        <taxon>Stenosarchaea group</taxon>
        <taxon>Halobacteria</taxon>
        <taxon>Halobacteriales</taxon>
        <taxon>Haloarculaceae</taxon>
        <taxon>Haloarcula</taxon>
    </lineage>
</organism>
<feature type="region of interest" description="Disordered" evidence="1">
    <location>
        <begin position="675"/>
        <end position="708"/>
    </location>
</feature>
<dbReference type="Proteomes" id="UP000304382">
    <property type="component" value="Unassembled WGS sequence"/>
</dbReference>
<dbReference type="PANTHER" id="PTHR30121">
    <property type="entry name" value="UNCHARACTERIZED PROTEIN YJGR-RELATED"/>
    <property type="match status" value="1"/>
</dbReference>
<feature type="transmembrane region" description="Helical" evidence="2">
    <location>
        <begin position="730"/>
        <end position="747"/>
    </location>
</feature>
<feature type="transmembrane region" description="Helical" evidence="2">
    <location>
        <begin position="26"/>
        <end position="53"/>
    </location>
</feature>
<gene>
    <name evidence="3" type="ORF">Harman_41690</name>
</gene>
<keyword evidence="2" id="KW-0472">Membrane</keyword>
<dbReference type="OrthoDB" id="270521at2157"/>
<proteinExistence type="predicted"/>
<sequence length="796" mass="88399">MEAEFPAPFDHEVRIIDRYTVWDVSWMGLLVLIGWFLPFRFGAVTGLVLGLIFAELTPGGKRLDRHVVDAVRQITGSLTVARPQVSKIVEGSVLLEDNTVLGIVEVSSCSIEQIPESDRRANRDVVTEMLAGVDYPVEIYSRQRHVSLSDYPGTGDSAVATDHYVVVRTSASTVAEGHRTVADRSREVRDMMTAADLRAERLTGEQLESTVEQLYSGKKALSRTGYRVEHGQKTVCRTLYVSGFPEQLPFGWVADVLNAESPGLVDVVQSFYPFSNMDRSRMDRLLARTEAEISASRKPFRQAGLQKQKQDLEDLIDAEAGGEPLVNYGVCITVRGETGDEAEETLDAVKSVLDQYRVERKRPVLQMSQAVKTASPFHRDRLGKRRVVPGYSAASGFSFAAYDTVESGGITFGQTHKDKQHVVLDRFSWEAGHISVMGKVGSGKSYWTGMMLLRSARTYDDLEIYILDPKRRDYGDIVDALDGETVIIEDTDHDSIQNSVVRYTVRDPSKDNTEKLAETVRHIYREALNTDSKSLVVVDEAHRVITRGNTVCQNGLQAVSRLIRESKDYDIAATLVTQNADEFTRSNEGRNILRNIDCSLFFKQKGFENEVADFFRFSKEESGKLRRLKTGTGQSFSEALLRGPVNRRIRIDATDAEHRLLEDGILEPEAFKQSIQSQPSGLGKPEPEILEKETDGGQETDNAETAGSETVEDFSLTKVFSIVSKRPISLFEYGLVIGLPALVFLHLNGSLPVLPAGALPSTVIDLLAGGIAVLIAAEALWILVLSVESWITKPWR</sequence>
<dbReference type="RefSeq" id="WP_137685600.1">
    <property type="nucleotide sequence ID" value="NZ_BIXZ01000022.1"/>
</dbReference>
<dbReference type="InterPro" id="IPR051162">
    <property type="entry name" value="T4SS_component"/>
</dbReference>
<accession>A0A4C2ENP7</accession>
<evidence type="ECO:0000256" key="2">
    <source>
        <dbReference type="SAM" id="Phobius"/>
    </source>
</evidence>
<keyword evidence="2" id="KW-1133">Transmembrane helix</keyword>
<keyword evidence="4" id="KW-1185">Reference proteome</keyword>
<protein>
    <recommendedName>
        <fullName evidence="5">Transfer complex protein</fullName>
    </recommendedName>
</protein>
<evidence type="ECO:0008006" key="5">
    <source>
        <dbReference type="Google" id="ProtNLM"/>
    </source>
</evidence>
<evidence type="ECO:0000256" key="1">
    <source>
        <dbReference type="SAM" id="MobiDB-lite"/>
    </source>
</evidence>
<dbReference type="Gene3D" id="3.40.50.300">
    <property type="entry name" value="P-loop containing nucleotide triphosphate hydrolases"/>
    <property type="match status" value="1"/>
</dbReference>
<evidence type="ECO:0000313" key="4">
    <source>
        <dbReference type="Proteomes" id="UP000304382"/>
    </source>
</evidence>
<dbReference type="AlphaFoldDB" id="A0A4C2ENP7"/>
<name>A0A4C2ENP7_9EURY</name>
<reference evidence="3 4" key="1">
    <citation type="submission" date="2019-02" db="EMBL/GenBank/DDBJ databases">
        <title>Haloarcula mannanilyticum sp. nov., a mannan degrading haloarchaeon isolated from commercial salt.</title>
        <authorList>
            <person name="Enomoto S."/>
            <person name="Shimane Y."/>
            <person name="Kamekura M."/>
            <person name="Ito T."/>
            <person name="Moriya O."/>
            <person name="Ihara K."/>
            <person name="Takahashi-Ando N."/>
            <person name="Fukushima Y."/>
            <person name="Yoshida Y."/>
            <person name="Usama R."/>
            <person name="Takai K."/>
            <person name="Minegishi H."/>
        </authorList>
    </citation>
    <scope>NUCLEOTIDE SEQUENCE [LARGE SCALE GENOMIC DNA]</scope>
    <source>
        <strain evidence="3 4">MD130-1</strain>
    </source>
</reference>
<dbReference type="EMBL" id="BIXZ01000022">
    <property type="protein sequence ID" value="GCF16234.1"/>
    <property type="molecule type" value="Genomic_DNA"/>
</dbReference>
<feature type="compositionally biased region" description="Basic and acidic residues" evidence="1">
    <location>
        <begin position="685"/>
        <end position="695"/>
    </location>
</feature>
<evidence type="ECO:0000313" key="3">
    <source>
        <dbReference type="EMBL" id="GCF16234.1"/>
    </source>
</evidence>
<feature type="transmembrane region" description="Helical" evidence="2">
    <location>
        <begin position="767"/>
        <end position="787"/>
    </location>
</feature>
<comment type="caution">
    <text evidence="3">The sequence shown here is derived from an EMBL/GenBank/DDBJ whole genome shotgun (WGS) entry which is preliminary data.</text>
</comment>
<dbReference type="InterPro" id="IPR027417">
    <property type="entry name" value="P-loop_NTPase"/>
</dbReference>
<dbReference type="PANTHER" id="PTHR30121:SF6">
    <property type="entry name" value="SLR6007 PROTEIN"/>
    <property type="match status" value="1"/>
</dbReference>
<dbReference type="SUPFAM" id="SSF52540">
    <property type="entry name" value="P-loop containing nucleoside triphosphate hydrolases"/>
    <property type="match status" value="1"/>
</dbReference>
<keyword evidence="2" id="KW-0812">Transmembrane</keyword>